<dbReference type="GO" id="GO:0005737">
    <property type="term" value="C:cytoplasm"/>
    <property type="evidence" value="ECO:0007669"/>
    <property type="project" value="UniProtKB-SubCell"/>
</dbReference>
<dbReference type="PATRIC" id="fig|1208920.3.peg.531"/>
<sequence>MYTIKLKNLNNTVILAKSIEESIHEEKMSDGKVIYLYGDLGVGKTTFVRYFLKNFGVIENIKSPSFSIMEQYNNNEIKFYHFDFYRFNHQSELLSIGFEELENKNNIMLIEWPEKAIDFLPKPDLEILISFSNIETDVERCATLSTQKNKERKWLTNIINTYKKMLNHI</sequence>
<organism evidence="11 12">
    <name type="scientific">Candidatus Kinetoplastidibacterium stringomonadis TCC290E</name>
    <dbReference type="NCBI Taxonomy" id="1208920"/>
    <lineage>
        <taxon>Bacteria</taxon>
        <taxon>Pseudomonadati</taxon>
        <taxon>Pseudomonadota</taxon>
        <taxon>Betaproteobacteria</taxon>
        <taxon>Candidatus Kinetoplastidibacterium</taxon>
    </lineage>
</organism>
<dbReference type="OrthoDB" id="9800307at2"/>
<evidence type="ECO:0000256" key="10">
    <source>
        <dbReference type="ARBA" id="ARBA00032441"/>
    </source>
</evidence>
<dbReference type="Gene3D" id="3.40.50.300">
    <property type="entry name" value="P-loop containing nucleotide triphosphate hydrolases"/>
    <property type="match status" value="1"/>
</dbReference>
<dbReference type="InterPro" id="IPR003442">
    <property type="entry name" value="T6A_TsaE"/>
</dbReference>
<keyword evidence="5" id="KW-0819">tRNA processing</keyword>
<dbReference type="Proteomes" id="UP000011541">
    <property type="component" value="Chromosome"/>
</dbReference>
<gene>
    <name evidence="11" type="ORF">CONE_0817</name>
</gene>
<dbReference type="KEGG" id="kon:CONE_0817"/>
<comment type="similarity">
    <text evidence="2">Belongs to the TsaE family.</text>
</comment>
<dbReference type="Pfam" id="PF02367">
    <property type="entry name" value="TsaE"/>
    <property type="match status" value="1"/>
</dbReference>
<evidence type="ECO:0000313" key="12">
    <source>
        <dbReference type="Proteomes" id="UP000011541"/>
    </source>
</evidence>
<dbReference type="HOGENOM" id="CLU_087829_2_0_4"/>
<comment type="subcellular location">
    <subcellularLocation>
        <location evidence="1">Cytoplasm</location>
    </subcellularLocation>
</comment>
<evidence type="ECO:0000256" key="1">
    <source>
        <dbReference type="ARBA" id="ARBA00004496"/>
    </source>
</evidence>
<accession>M1L7G9</accession>
<dbReference type="GO" id="GO:0005524">
    <property type="term" value="F:ATP binding"/>
    <property type="evidence" value="ECO:0007669"/>
    <property type="project" value="UniProtKB-KW"/>
</dbReference>
<proteinExistence type="inferred from homology"/>
<keyword evidence="4" id="KW-0963">Cytoplasm</keyword>
<dbReference type="STRING" id="1208920.CONE_0817"/>
<evidence type="ECO:0000256" key="4">
    <source>
        <dbReference type="ARBA" id="ARBA00022490"/>
    </source>
</evidence>
<keyword evidence="7" id="KW-0547">Nucleotide-binding</keyword>
<keyword evidence="11" id="KW-0418">Kinase</keyword>
<dbReference type="PANTHER" id="PTHR33540">
    <property type="entry name" value="TRNA THREONYLCARBAMOYLADENOSINE BIOSYNTHESIS PROTEIN TSAE"/>
    <property type="match status" value="1"/>
</dbReference>
<dbReference type="AlphaFoldDB" id="M1L7G9"/>
<dbReference type="PANTHER" id="PTHR33540:SF2">
    <property type="entry name" value="TRNA THREONYLCARBAMOYLADENOSINE BIOSYNTHESIS PROTEIN TSAE"/>
    <property type="match status" value="1"/>
</dbReference>
<dbReference type="eggNOG" id="COG0802">
    <property type="taxonomic scope" value="Bacteria"/>
</dbReference>
<dbReference type="RefSeq" id="WP_015397223.1">
    <property type="nucleotide sequence ID" value="NC_020299.1"/>
</dbReference>
<evidence type="ECO:0000256" key="3">
    <source>
        <dbReference type="ARBA" id="ARBA00019010"/>
    </source>
</evidence>
<keyword evidence="8" id="KW-0067">ATP-binding</keyword>
<evidence type="ECO:0000256" key="8">
    <source>
        <dbReference type="ARBA" id="ARBA00022840"/>
    </source>
</evidence>
<reference evidence="11 12" key="1">
    <citation type="journal article" date="2013" name="Genome Biol. Evol.">
        <title>Genome evolution and phylogenomic analysis of candidatus kinetoplastibacterium, the betaproteobacterial endosymbionts of strigomonas and angomonas.</title>
        <authorList>
            <person name="Alves J.M."/>
            <person name="Serrano M.G."/>
            <person name="Maia da Silva F."/>
            <person name="Voegtly L.J."/>
            <person name="Matveyev A.V."/>
            <person name="Teixeira M.M."/>
            <person name="Camargo E.P."/>
            <person name="Buck G.A."/>
        </authorList>
    </citation>
    <scope>NUCLEOTIDE SEQUENCE [LARGE SCALE GENOMIC DNA]</scope>
    <source>
        <strain evidence="11 12">TCC290E</strain>
    </source>
</reference>
<keyword evidence="12" id="KW-1185">Reference proteome</keyword>
<evidence type="ECO:0000256" key="9">
    <source>
        <dbReference type="ARBA" id="ARBA00022842"/>
    </source>
</evidence>
<evidence type="ECO:0000256" key="2">
    <source>
        <dbReference type="ARBA" id="ARBA00007599"/>
    </source>
</evidence>
<dbReference type="NCBIfam" id="TIGR00150">
    <property type="entry name" value="T6A_YjeE"/>
    <property type="match status" value="1"/>
</dbReference>
<dbReference type="GO" id="GO:0002949">
    <property type="term" value="P:tRNA threonylcarbamoyladenosine modification"/>
    <property type="evidence" value="ECO:0007669"/>
    <property type="project" value="InterPro"/>
</dbReference>
<evidence type="ECO:0000256" key="7">
    <source>
        <dbReference type="ARBA" id="ARBA00022741"/>
    </source>
</evidence>
<keyword evidence="9" id="KW-0460">Magnesium</keyword>
<dbReference type="InterPro" id="IPR027417">
    <property type="entry name" value="P-loop_NTPase"/>
</dbReference>
<name>M1L7G9_9PROT</name>
<protein>
    <recommendedName>
        <fullName evidence="3">tRNA threonylcarbamoyladenosine biosynthesis protein TsaE</fullName>
    </recommendedName>
    <alternativeName>
        <fullName evidence="10">t(6)A37 threonylcarbamoyladenosine biosynthesis protein TsaE</fullName>
    </alternativeName>
</protein>
<dbReference type="SUPFAM" id="SSF52540">
    <property type="entry name" value="P-loop containing nucleoside triphosphate hydrolases"/>
    <property type="match status" value="1"/>
</dbReference>
<dbReference type="EMBL" id="CP003805">
    <property type="protein sequence ID" value="AGF48538.1"/>
    <property type="molecule type" value="Genomic_DNA"/>
</dbReference>
<dbReference type="GO" id="GO:0016301">
    <property type="term" value="F:kinase activity"/>
    <property type="evidence" value="ECO:0007669"/>
    <property type="project" value="UniProtKB-KW"/>
</dbReference>
<evidence type="ECO:0000313" key="11">
    <source>
        <dbReference type="EMBL" id="AGF48538.1"/>
    </source>
</evidence>
<dbReference type="GO" id="GO:0046872">
    <property type="term" value="F:metal ion binding"/>
    <property type="evidence" value="ECO:0007669"/>
    <property type="project" value="UniProtKB-KW"/>
</dbReference>
<evidence type="ECO:0000256" key="5">
    <source>
        <dbReference type="ARBA" id="ARBA00022694"/>
    </source>
</evidence>
<keyword evidence="11" id="KW-0808">Transferase</keyword>
<keyword evidence="6" id="KW-0479">Metal-binding</keyword>
<evidence type="ECO:0000256" key="6">
    <source>
        <dbReference type="ARBA" id="ARBA00022723"/>
    </source>
</evidence>